<keyword evidence="2" id="KW-1185">Reference proteome</keyword>
<comment type="caution">
    <text evidence="1">The sequence shown here is derived from an EMBL/GenBank/DDBJ whole genome shotgun (WGS) entry which is preliminary data.</text>
</comment>
<name>A0A9N8H693_9STRA</name>
<evidence type="ECO:0000313" key="2">
    <source>
        <dbReference type="Proteomes" id="UP001153069"/>
    </source>
</evidence>
<gene>
    <name evidence="1" type="ORF">SEMRO_164_G073710.1</name>
</gene>
<dbReference type="Proteomes" id="UP001153069">
    <property type="component" value="Unassembled WGS sequence"/>
</dbReference>
<organism evidence="1 2">
    <name type="scientific">Seminavis robusta</name>
    <dbReference type="NCBI Taxonomy" id="568900"/>
    <lineage>
        <taxon>Eukaryota</taxon>
        <taxon>Sar</taxon>
        <taxon>Stramenopiles</taxon>
        <taxon>Ochrophyta</taxon>
        <taxon>Bacillariophyta</taxon>
        <taxon>Bacillariophyceae</taxon>
        <taxon>Bacillariophycidae</taxon>
        <taxon>Naviculales</taxon>
        <taxon>Naviculaceae</taxon>
        <taxon>Seminavis</taxon>
    </lineage>
</organism>
<sequence>MFCNGETDNPTGNSLIEMMRKDLKAYMADDNTDKEAALKALKESAVAAEVEGRYKILEEHADLLRSIAVNGQGCAKQWHVSMVILPF</sequence>
<reference evidence="1" key="1">
    <citation type="submission" date="2020-06" db="EMBL/GenBank/DDBJ databases">
        <authorList>
            <consortium name="Plant Systems Biology data submission"/>
        </authorList>
    </citation>
    <scope>NUCLEOTIDE SEQUENCE</scope>
    <source>
        <strain evidence="1">D6</strain>
    </source>
</reference>
<accession>A0A9N8H693</accession>
<proteinExistence type="predicted"/>
<dbReference type="AlphaFoldDB" id="A0A9N8H693"/>
<evidence type="ECO:0000313" key="1">
    <source>
        <dbReference type="EMBL" id="CAB9503408.1"/>
    </source>
</evidence>
<protein>
    <submittedName>
        <fullName evidence="1">Uncharacterized protein</fullName>
    </submittedName>
</protein>
<dbReference type="EMBL" id="CAICTM010000163">
    <property type="protein sequence ID" value="CAB9503408.1"/>
    <property type="molecule type" value="Genomic_DNA"/>
</dbReference>